<evidence type="ECO:0000313" key="2">
    <source>
        <dbReference type="Proteomes" id="UP000663827"/>
    </source>
</evidence>
<dbReference type="AlphaFoldDB" id="A0A8H3DZX9"/>
<sequence>MPSAGKTQALFPRGIQRWEVIGQQLEKMAMAYLESCSNMELLGVNHPNPGHLISLINQRLGSFEARITRKLSLARLSMACLRNKLASSVHRLPDEVLSRIFEFSVNLYDVEISHHLSAQYRTQVIYRNLHALLGVCTTWRRVGLSHRALWSIIPIVPNRNDRFMPSAAQLSLERAAGTHLHLVAKLHDDRTDMKAYVQDTLTRFGPRFSTINLHSDSMAPMRVAVNKLVGSVRNTTSSLSGLSLCHHRQDKFLPRGVDDIYVQSKQGDFNKLLEPLQLLRLCGLKIHFGGLLFRNLTEVRLQDMWVGRTADIEDFLWSLSSSSQLRRLEIISTFYHPDQANTPSRSYKFPITLPALELLYLEDLYKDALNLILGSITPGSYHTTLHLTGKCIRTYPPHDHQVLGFHDSKLRDFKIDTLMIGHNLGSHEAAIRPLLEMVPTITALYLDCLTLSPSVLQPIINSAGPNNAAVHGFPRLKKLYIGQSYFPDI</sequence>
<accession>A0A8H3DZX9</accession>
<feature type="non-terminal residue" evidence="1">
    <location>
        <position position="489"/>
    </location>
</feature>
<dbReference type="EMBL" id="CAJNJQ010001077">
    <property type="protein sequence ID" value="CAE7118168.1"/>
    <property type="molecule type" value="Genomic_DNA"/>
</dbReference>
<proteinExistence type="predicted"/>
<name>A0A8H3DZX9_9AGAM</name>
<gene>
    <name evidence="1" type="ORF">RDB_LOCUS53926</name>
</gene>
<dbReference type="Proteomes" id="UP000663827">
    <property type="component" value="Unassembled WGS sequence"/>
</dbReference>
<evidence type="ECO:0000313" key="1">
    <source>
        <dbReference type="EMBL" id="CAE7118168.1"/>
    </source>
</evidence>
<comment type="caution">
    <text evidence="1">The sequence shown here is derived from an EMBL/GenBank/DDBJ whole genome shotgun (WGS) entry which is preliminary data.</text>
</comment>
<reference evidence="1" key="1">
    <citation type="submission" date="2021-01" db="EMBL/GenBank/DDBJ databases">
        <authorList>
            <person name="Kaushik A."/>
        </authorList>
    </citation>
    <scope>NUCLEOTIDE SEQUENCE</scope>
    <source>
        <strain evidence="1">AG5</strain>
    </source>
</reference>
<organism evidence="1 2">
    <name type="scientific">Rhizoctonia solani</name>
    <dbReference type="NCBI Taxonomy" id="456999"/>
    <lineage>
        <taxon>Eukaryota</taxon>
        <taxon>Fungi</taxon>
        <taxon>Dikarya</taxon>
        <taxon>Basidiomycota</taxon>
        <taxon>Agaricomycotina</taxon>
        <taxon>Agaricomycetes</taxon>
        <taxon>Cantharellales</taxon>
        <taxon>Ceratobasidiaceae</taxon>
        <taxon>Rhizoctonia</taxon>
    </lineage>
</organism>
<protein>
    <recommendedName>
        <fullName evidence="3">F-box domain-containing protein</fullName>
    </recommendedName>
</protein>
<evidence type="ECO:0008006" key="3">
    <source>
        <dbReference type="Google" id="ProtNLM"/>
    </source>
</evidence>